<feature type="transmembrane region" description="Helical" evidence="1">
    <location>
        <begin position="117"/>
        <end position="137"/>
    </location>
</feature>
<keyword evidence="1" id="KW-0472">Membrane</keyword>
<evidence type="ECO:0000256" key="1">
    <source>
        <dbReference type="SAM" id="Phobius"/>
    </source>
</evidence>
<dbReference type="NCBIfam" id="NF038012">
    <property type="entry name" value="DMT_1"/>
    <property type="match status" value="1"/>
</dbReference>
<feature type="transmembrane region" description="Helical" evidence="1">
    <location>
        <begin position="235"/>
        <end position="255"/>
    </location>
</feature>
<accession>A0A853CCE6</accession>
<keyword evidence="4" id="KW-1185">Reference proteome</keyword>
<keyword evidence="2" id="KW-0732">Signal</keyword>
<dbReference type="RefSeq" id="WP_179715026.1">
    <property type="nucleotide sequence ID" value="NZ_JACBZT010000001.1"/>
</dbReference>
<dbReference type="Proteomes" id="UP000541969">
    <property type="component" value="Unassembled WGS sequence"/>
</dbReference>
<evidence type="ECO:0000313" key="3">
    <source>
        <dbReference type="EMBL" id="NYJ04292.1"/>
    </source>
</evidence>
<feature type="chain" id="PRO_5038497682" description="Integral membrane protein" evidence="2">
    <location>
        <begin position="19"/>
        <end position="303"/>
    </location>
</feature>
<gene>
    <name evidence="3" type="ORF">GGQ55_000570</name>
</gene>
<protein>
    <recommendedName>
        <fullName evidence="5">Integral membrane protein</fullName>
    </recommendedName>
</protein>
<dbReference type="InterPro" id="IPR037185">
    <property type="entry name" value="EmrE-like"/>
</dbReference>
<keyword evidence="1" id="KW-0812">Transmembrane</keyword>
<dbReference type="AlphaFoldDB" id="A0A853CCE6"/>
<feature type="transmembrane region" description="Helical" evidence="1">
    <location>
        <begin position="267"/>
        <end position="289"/>
    </location>
</feature>
<dbReference type="PANTHER" id="PTHR40761">
    <property type="entry name" value="CONSERVED INTEGRAL MEMBRANE ALANINE VALINE AND LEUCINE RICH PROTEIN-RELATED"/>
    <property type="match status" value="1"/>
</dbReference>
<evidence type="ECO:0000313" key="4">
    <source>
        <dbReference type="Proteomes" id="UP000541969"/>
    </source>
</evidence>
<feature type="transmembrane region" description="Helical" evidence="1">
    <location>
        <begin position="62"/>
        <end position="81"/>
    </location>
</feature>
<feature type="signal peptide" evidence="2">
    <location>
        <begin position="1"/>
        <end position="18"/>
    </location>
</feature>
<dbReference type="SUPFAM" id="SSF103481">
    <property type="entry name" value="Multidrug resistance efflux transporter EmrE"/>
    <property type="match status" value="1"/>
</dbReference>
<feature type="transmembrane region" description="Helical" evidence="1">
    <location>
        <begin position="212"/>
        <end position="228"/>
    </location>
</feature>
<keyword evidence="1" id="KW-1133">Transmembrane helix</keyword>
<organism evidence="3 4">
    <name type="scientific">Petropleomorpha daqingensis</name>
    <dbReference type="NCBI Taxonomy" id="2026353"/>
    <lineage>
        <taxon>Bacteria</taxon>
        <taxon>Bacillati</taxon>
        <taxon>Actinomycetota</taxon>
        <taxon>Actinomycetes</taxon>
        <taxon>Geodermatophilales</taxon>
        <taxon>Geodermatophilaceae</taxon>
        <taxon>Petropleomorpha</taxon>
    </lineage>
</organism>
<dbReference type="PANTHER" id="PTHR40761:SF1">
    <property type="entry name" value="CONSERVED INTEGRAL MEMBRANE ALANINE VALINE AND LEUCINE RICH PROTEIN-RELATED"/>
    <property type="match status" value="1"/>
</dbReference>
<proteinExistence type="predicted"/>
<reference evidence="3 4" key="1">
    <citation type="submission" date="2020-07" db="EMBL/GenBank/DDBJ databases">
        <title>Sequencing the genomes of 1000 actinobacteria strains.</title>
        <authorList>
            <person name="Klenk H.-P."/>
        </authorList>
    </citation>
    <scope>NUCLEOTIDE SEQUENCE [LARGE SCALE GENOMIC DNA]</scope>
    <source>
        <strain evidence="3 4">DSM 104001</strain>
    </source>
</reference>
<evidence type="ECO:0000256" key="2">
    <source>
        <dbReference type="SAM" id="SignalP"/>
    </source>
</evidence>
<sequence>MILGAGLALLAAMCNAIAAGLQQRASLLIDARHRVAEAPGGALTTRYLPVLRQVRWLLRHPVWWLGWVFNTLGTLVQAVALRFGSVAQVQPLLTTQLVFDLPLSARNSRRRPLPRDWLSVIAICAGVIVFLAVPGAAPTQGAADREAVLLALAVSAVVVVLLVALAAGRSATARAAVIGVAAGICNANTAVLLKLTTTDLADRGVAATARDWPGYSVAVGTALGVLLAQQAYAAGSLAVAVAAMTVTNPVVSTLLGRLTFDVPTRGGAGALAALAIALLLMSLGAVGLAHSPTVRGSPRPVSG</sequence>
<name>A0A853CCE6_9ACTN</name>
<evidence type="ECO:0008006" key="5">
    <source>
        <dbReference type="Google" id="ProtNLM"/>
    </source>
</evidence>
<feature type="transmembrane region" description="Helical" evidence="1">
    <location>
        <begin position="149"/>
        <end position="168"/>
    </location>
</feature>
<comment type="caution">
    <text evidence="3">The sequence shown here is derived from an EMBL/GenBank/DDBJ whole genome shotgun (WGS) entry which is preliminary data.</text>
</comment>
<dbReference type="EMBL" id="JACBZT010000001">
    <property type="protein sequence ID" value="NYJ04292.1"/>
    <property type="molecule type" value="Genomic_DNA"/>
</dbReference>